<dbReference type="PANTHER" id="PTHR18866">
    <property type="entry name" value="CARBOXYLASE:PYRUVATE/ACETYL-COA/PROPIONYL-COA CARBOXYLASE"/>
    <property type="match status" value="1"/>
</dbReference>
<dbReference type="SUPFAM" id="SSF52440">
    <property type="entry name" value="PreATP-grasp domain"/>
    <property type="match status" value="1"/>
</dbReference>
<dbReference type="InterPro" id="IPR005481">
    <property type="entry name" value="BC-like_N"/>
</dbReference>
<accession>A0A0K1JPZ2</accession>
<dbReference type="InterPro" id="IPR016185">
    <property type="entry name" value="PreATP-grasp_dom_sf"/>
</dbReference>
<dbReference type="InterPro" id="IPR005479">
    <property type="entry name" value="CPAse_ATP-bd"/>
</dbReference>
<dbReference type="PANTHER" id="PTHR18866:SF33">
    <property type="entry name" value="METHYLCROTONOYL-COA CARBOXYLASE SUBUNIT ALPHA, MITOCHONDRIAL-RELATED"/>
    <property type="match status" value="1"/>
</dbReference>
<feature type="domain" description="Biotin carboxylation" evidence="8">
    <location>
        <begin position="1"/>
        <end position="381"/>
    </location>
</feature>
<dbReference type="PROSITE" id="PS50968">
    <property type="entry name" value="BIOTINYL_LIPOYL"/>
    <property type="match status" value="1"/>
</dbReference>
<organism evidence="9 10">
    <name type="scientific">Luteipulveratus mongoliensis</name>
    <dbReference type="NCBI Taxonomy" id="571913"/>
    <lineage>
        <taxon>Bacteria</taxon>
        <taxon>Bacillati</taxon>
        <taxon>Actinomycetota</taxon>
        <taxon>Actinomycetes</taxon>
        <taxon>Micrococcales</taxon>
        <taxon>Dermacoccaceae</taxon>
        <taxon>Luteipulveratus</taxon>
    </lineage>
</organism>
<dbReference type="SUPFAM" id="SSF51230">
    <property type="entry name" value="Single hybrid motif"/>
    <property type="match status" value="1"/>
</dbReference>
<dbReference type="SUPFAM" id="SSF56059">
    <property type="entry name" value="Glutathione synthetase ATP-binding domain-like"/>
    <property type="match status" value="1"/>
</dbReference>
<dbReference type="Proteomes" id="UP000066480">
    <property type="component" value="Chromosome"/>
</dbReference>
<evidence type="ECO:0000256" key="5">
    <source>
        <dbReference type="ARBA" id="ARBA00022840"/>
    </source>
</evidence>
<evidence type="ECO:0000256" key="6">
    <source>
        <dbReference type="ARBA" id="ARBA00023267"/>
    </source>
</evidence>
<dbReference type="GO" id="GO:0004075">
    <property type="term" value="F:biotin carboxylase activity"/>
    <property type="evidence" value="ECO:0007669"/>
    <property type="project" value="UniProtKB-EC"/>
</dbReference>
<dbReference type="InterPro" id="IPR011764">
    <property type="entry name" value="Biotin_carboxylation_dom"/>
</dbReference>
<name>A0A0K1JPZ2_9MICO</name>
<dbReference type="SUPFAM" id="SSF51246">
    <property type="entry name" value="Rudiment single hybrid motif"/>
    <property type="match status" value="1"/>
</dbReference>
<dbReference type="KEGG" id="lmoi:VV02_05805"/>
<evidence type="ECO:0000256" key="3">
    <source>
        <dbReference type="ARBA" id="ARBA00022598"/>
    </source>
</evidence>
<protein>
    <recommendedName>
        <fullName evidence="2">biotin carboxylase</fullName>
        <ecNumber evidence="2">6.3.4.14</ecNumber>
    </recommendedName>
</protein>
<evidence type="ECO:0000256" key="4">
    <source>
        <dbReference type="ARBA" id="ARBA00022741"/>
    </source>
</evidence>
<reference evidence="9 10" key="1">
    <citation type="submission" date="2015-03" db="EMBL/GenBank/DDBJ databases">
        <title>Luteipulveratus halotolerans sp. nov., a novel actinobacterium (Dermacoccaceae) from Sarawak, Malaysia.</title>
        <authorList>
            <person name="Juboi H."/>
            <person name="Basik A."/>
            <person name="Shamsul S.S."/>
            <person name="Arnold P."/>
            <person name="Schmitt E.K."/>
            <person name="Sanglier J.-J."/>
            <person name="Yeo T."/>
        </authorList>
    </citation>
    <scope>NUCLEOTIDE SEQUENCE [LARGE SCALE GENOMIC DNA]</scope>
    <source>
        <strain evidence="9 10">MN07-A0370</strain>
    </source>
</reference>
<dbReference type="EC" id="6.3.4.14" evidence="2"/>
<keyword evidence="10" id="KW-1185">Reference proteome</keyword>
<dbReference type="InterPro" id="IPR005482">
    <property type="entry name" value="Biotin_COase_C"/>
</dbReference>
<evidence type="ECO:0000256" key="1">
    <source>
        <dbReference type="ARBA" id="ARBA00001953"/>
    </source>
</evidence>
<evidence type="ECO:0000259" key="8">
    <source>
        <dbReference type="PROSITE" id="PS50979"/>
    </source>
</evidence>
<keyword evidence="3" id="KW-0436">Ligase</keyword>
<comment type="cofactor">
    <cofactor evidence="1">
        <name>biotin</name>
        <dbReference type="ChEBI" id="CHEBI:57586"/>
    </cofactor>
</comment>
<gene>
    <name evidence="9" type="ORF">VV02_05805</name>
</gene>
<dbReference type="Pfam" id="PF02786">
    <property type="entry name" value="CPSase_L_D2"/>
    <property type="match status" value="1"/>
</dbReference>
<dbReference type="Pfam" id="PF00364">
    <property type="entry name" value="Biotin_lipoyl"/>
    <property type="match status" value="1"/>
</dbReference>
<dbReference type="GO" id="GO:0005524">
    <property type="term" value="F:ATP binding"/>
    <property type="evidence" value="ECO:0007669"/>
    <property type="project" value="UniProtKB-KW"/>
</dbReference>
<evidence type="ECO:0000313" key="10">
    <source>
        <dbReference type="Proteomes" id="UP000066480"/>
    </source>
</evidence>
<dbReference type="Gene3D" id="2.40.50.100">
    <property type="match status" value="1"/>
</dbReference>
<dbReference type="EMBL" id="CP011112">
    <property type="protein sequence ID" value="AKU18668.1"/>
    <property type="molecule type" value="Genomic_DNA"/>
</dbReference>
<dbReference type="Gene3D" id="3.30.470.20">
    <property type="entry name" value="ATP-grasp fold, B domain"/>
    <property type="match status" value="1"/>
</dbReference>
<feature type="domain" description="Lipoyl-binding" evidence="7">
    <location>
        <begin position="436"/>
        <end position="511"/>
    </location>
</feature>
<dbReference type="Pfam" id="PF02785">
    <property type="entry name" value="Biotin_carb_C"/>
    <property type="match status" value="1"/>
</dbReference>
<dbReference type="PROSITE" id="PS50979">
    <property type="entry name" value="BC"/>
    <property type="match status" value="1"/>
</dbReference>
<sequence length="514" mass="54064">MRKILIADRGVMAARVIQACRDEGIESVAVYAGSDLFSVHSQSANEAYELSGATSAEGYLDGDQILAAATRAGADAIHPGGGAFGQDAGFAGVVTRAGLTWIGPSPKALERLNDLDRLRARAAECGVGMASRDGARGERSTARRIEVPCLVDRAQRVVTVSTRDASLRTPAQTLIAEAPARGLSAAQEGLLRRTAVAVLRDAGYVGAATCSFEVDQDSISLLGVTAGVPVEHQVTEEVTGLDLVREQLRLARGELLGDDDPTPVGHALHLRIDARDAVSGFGAEAGAVTRVVPSLGPGVRLDLGVQAGSQVEPGTDPLLAGLVVRGNDRKQMLERARRAVGQLILDGLPTLIAFHQAVLDGPWLRDASAPVGTAWLEEHLDSLGLRPQTEAVSQDALLPARETLVLEIGGRRVEVTVPCGRGPGGRSLRRTRERRGPRITSSQALASPMHGTVRQVAVKEGDRVVAGDLIAVIEAMEMEQHIAAHRHGLIQQVHISEGDQIGRDAAVCVIVGDA</sequence>
<evidence type="ECO:0000256" key="2">
    <source>
        <dbReference type="ARBA" id="ARBA00013263"/>
    </source>
</evidence>
<keyword evidence="4" id="KW-0547">Nucleotide-binding</keyword>
<dbReference type="InterPro" id="IPR011054">
    <property type="entry name" value="Rudment_hybrid_motif"/>
</dbReference>
<keyword evidence="6" id="KW-0092">Biotin</keyword>
<keyword evidence="5" id="KW-0067">ATP-binding</keyword>
<evidence type="ECO:0000313" key="9">
    <source>
        <dbReference type="EMBL" id="AKU18668.1"/>
    </source>
</evidence>
<proteinExistence type="predicted"/>
<dbReference type="STRING" id="571913.VV02_05805"/>
<dbReference type="Pfam" id="PF00289">
    <property type="entry name" value="Biotin_carb_N"/>
    <property type="match status" value="1"/>
</dbReference>
<dbReference type="AlphaFoldDB" id="A0A0K1JPZ2"/>
<dbReference type="InterPro" id="IPR000089">
    <property type="entry name" value="Biotin_lipoyl"/>
</dbReference>
<dbReference type="CDD" id="cd06850">
    <property type="entry name" value="biotinyl_domain"/>
    <property type="match status" value="1"/>
</dbReference>
<evidence type="ECO:0000259" key="7">
    <source>
        <dbReference type="PROSITE" id="PS50968"/>
    </source>
</evidence>
<dbReference type="RefSeq" id="WP_281177333.1">
    <property type="nucleotide sequence ID" value="NZ_CP011112.1"/>
</dbReference>
<dbReference type="InterPro" id="IPR050856">
    <property type="entry name" value="Biotin_carboxylase_complex"/>
</dbReference>
<dbReference type="SMART" id="SM00878">
    <property type="entry name" value="Biotin_carb_C"/>
    <property type="match status" value="1"/>
</dbReference>
<dbReference type="InterPro" id="IPR011053">
    <property type="entry name" value="Single_hybrid_motif"/>
</dbReference>